<evidence type="ECO:0000313" key="4">
    <source>
        <dbReference type="Proteomes" id="UP001066276"/>
    </source>
</evidence>
<evidence type="ECO:0000256" key="2">
    <source>
        <dbReference type="SAM" id="MobiDB-lite"/>
    </source>
</evidence>
<keyword evidence="1" id="KW-0175">Coiled coil</keyword>
<evidence type="ECO:0000313" key="3">
    <source>
        <dbReference type="EMBL" id="KAJ1178456.1"/>
    </source>
</evidence>
<comment type="caution">
    <text evidence="3">The sequence shown here is derived from an EMBL/GenBank/DDBJ whole genome shotgun (WGS) entry which is preliminary data.</text>
</comment>
<protein>
    <submittedName>
        <fullName evidence="3">Uncharacterized protein</fullName>
    </submittedName>
</protein>
<feature type="region of interest" description="Disordered" evidence="2">
    <location>
        <begin position="1"/>
        <end position="20"/>
    </location>
</feature>
<proteinExistence type="predicted"/>
<name>A0AAV7TPR3_PLEWA</name>
<evidence type="ECO:0000256" key="1">
    <source>
        <dbReference type="SAM" id="Coils"/>
    </source>
</evidence>
<feature type="coiled-coil region" evidence="1">
    <location>
        <begin position="30"/>
        <end position="64"/>
    </location>
</feature>
<keyword evidence="4" id="KW-1185">Reference proteome</keyword>
<dbReference type="AlphaFoldDB" id="A0AAV7TPR3"/>
<dbReference type="EMBL" id="JANPWB010000006">
    <property type="protein sequence ID" value="KAJ1178456.1"/>
    <property type="molecule type" value="Genomic_DNA"/>
</dbReference>
<accession>A0AAV7TPR3</accession>
<sequence length="136" mass="15442">MGCTKGKQMEGGDPQTPEDHVVLRPAKDSVDKLNIILEEIKDSRQAIENRLSSITIELNILKDDQAKLSERTSTRSLILLKSSHRITHTKLPLQNCNSKWKFSKKGLRTRKGAHATIISAFLDLRRAQKEETQHVM</sequence>
<reference evidence="3" key="1">
    <citation type="journal article" date="2022" name="bioRxiv">
        <title>Sequencing and chromosome-scale assembly of the giantPleurodeles waltlgenome.</title>
        <authorList>
            <person name="Brown T."/>
            <person name="Elewa A."/>
            <person name="Iarovenko S."/>
            <person name="Subramanian E."/>
            <person name="Araus A.J."/>
            <person name="Petzold A."/>
            <person name="Susuki M."/>
            <person name="Suzuki K.-i.T."/>
            <person name="Hayashi T."/>
            <person name="Toyoda A."/>
            <person name="Oliveira C."/>
            <person name="Osipova E."/>
            <person name="Leigh N.D."/>
            <person name="Simon A."/>
            <person name="Yun M.H."/>
        </authorList>
    </citation>
    <scope>NUCLEOTIDE SEQUENCE</scope>
    <source>
        <strain evidence="3">20211129_DDA</strain>
        <tissue evidence="3">Liver</tissue>
    </source>
</reference>
<organism evidence="3 4">
    <name type="scientific">Pleurodeles waltl</name>
    <name type="common">Iberian ribbed newt</name>
    <dbReference type="NCBI Taxonomy" id="8319"/>
    <lineage>
        <taxon>Eukaryota</taxon>
        <taxon>Metazoa</taxon>
        <taxon>Chordata</taxon>
        <taxon>Craniata</taxon>
        <taxon>Vertebrata</taxon>
        <taxon>Euteleostomi</taxon>
        <taxon>Amphibia</taxon>
        <taxon>Batrachia</taxon>
        <taxon>Caudata</taxon>
        <taxon>Salamandroidea</taxon>
        <taxon>Salamandridae</taxon>
        <taxon>Pleurodelinae</taxon>
        <taxon>Pleurodeles</taxon>
    </lineage>
</organism>
<dbReference type="Proteomes" id="UP001066276">
    <property type="component" value="Chromosome 3_2"/>
</dbReference>
<gene>
    <name evidence="3" type="ORF">NDU88_003702</name>
</gene>